<evidence type="ECO:0000259" key="5">
    <source>
        <dbReference type="PROSITE" id="PS51891"/>
    </source>
</evidence>
<organism evidence="6 7">
    <name type="scientific">Oidiodendron maius (strain Zn)</name>
    <dbReference type="NCBI Taxonomy" id="913774"/>
    <lineage>
        <taxon>Eukaryota</taxon>
        <taxon>Fungi</taxon>
        <taxon>Dikarya</taxon>
        <taxon>Ascomycota</taxon>
        <taxon>Pezizomycotina</taxon>
        <taxon>Leotiomycetes</taxon>
        <taxon>Leotiomycetes incertae sedis</taxon>
        <taxon>Myxotrichaceae</taxon>
        <taxon>Oidiodendron</taxon>
    </lineage>
</organism>
<evidence type="ECO:0000256" key="1">
    <source>
        <dbReference type="ARBA" id="ARBA00005495"/>
    </source>
</evidence>
<keyword evidence="7" id="KW-1185">Reference proteome</keyword>
<dbReference type="AlphaFoldDB" id="A0A0C3GSV2"/>
<sequence>MEGHCLCGAITVKVNDSDLFSGHRRGHLCHCRNCRRVAGGVFGTNLTIEAEKVEITGEDNLTKFMDRDTTSGTPMARCFCKHCGTPIQSVTPVMKGKVVLKLGIFEKVPIPEWEAFAVRRQSWEKPLEGCIQYELLGGPGKKLLEG</sequence>
<comment type="similarity">
    <text evidence="1">Belongs to the Gfa family.</text>
</comment>
<reference evidence="6 7" key="1">
    <citation type="submission" date="2014-04" db="EMBL/GenBank/DDBJ databases">
        <authorList>
            <consortium name="DOE Joint Genome Institute"/>
            <person name="Kuo A."/>
            <person name="Martino E."/>
            <person name="Perotto S."/>
            <person name="Kohler A."/>
            <person name="Nagy L.G."/>
            <person name="Floudas D."/>
            <person name="Copeland A."/>
            <person name="Barry K.W."/>
            <person name="Cichocki N."/>
            <person name="Veneault-Fourrey C."/>
            <person name="LaButti K."/>
            <person name="Lindquist E.A."/>
            <person name="Lipzen A."/>
            <person name="Lundell T."/>
            <person name="Morin E."/>
            <person name="Murat C."/>
            <person name="Sun H."/>
            <person name="Tunlid A."/>
            <person name="Henrissat B."/>
            <person name="Grigoriev I.V."/>
            <person name="Hibbett D.S."/>
            <person name="Martin F."/>
            <person name="Nordberg H.P."/>
            <person name="Cantor M.N."/>
            <person name="Hua S.X."/>
        </authorList>
    </citation>
    <scope>NUCLEOTIDE SEQUENCE [LARGE SCALE GENOMIC DNA]</scope>
    <source>
        <strain evidence="6 7">Zn</strain>
    </source>
</reference>
<keyword evidence="4" id="KW-0456">Lyase</keyword>
<dbReference type="OrthoDB" id="9985472at2759"/>
<keyword evidence="3" id="KW-0862">Zinc</keyword>
<keyword evidence="2" id="KW-0479">Metal-binding</keyword>
<evidence type="ECO:0000256" key="3">
    <source>
        <dbReference type="ARBA" id="ARBA00022833"/>
    </source>
</evidence>
<dbReference type="InterPro" id="IPR011057">
    <property type="entry name" value="Mss4-like_sf"/>
</dbReference>
<dbReference type="Gene3D" id="3.90.1590.10">
    <property type="entry name" value="glutathione-dependent formaldehyde- activating enzyme (gfa)"/>
    <property type="match status" value="1"/>
</dbReference>
<gene>
    <name evidence="6" type="ORF">OIDMADRAFT_21409</name>
</gene>
<dbReference type="SUPFAM" id="SSF51316">
    <property type="entry name" value="Mss4-like"/>
    <property type="match status" value="1"/>
</dbReference>
<dbReference type="PANTHER" id="PTHR33337">
    <property type="entry name" value="GFA DOMAIN-CONTAINING PROTEIN"/>
    <property type="match status" value="1"/>
</dbReference>
<dbReference type="Pfam" id="PF04828">
    <property type="entry name" value="GFA"/>
    <property type="match status" value="1"/>
</dbReference>
<dbReference type="EMBL" id="KN832890">
    <property type="protein sequence ID" value="KIM94399.1"/>
    <property type="molecule type" value="Genomic_DNA"/>
</dbReference>
<dbReference type="InterPro" id="IPR006913">
    <property type="entry name" value="CENP-V/GFA"/>
</dbReference>
<evidence type="ECO:0000313" key="7">
    <source>
        <dbReference type="Proteomes" id="UP000054321"/>
    </source>
</evidence>
<dbReference type="Proteomes" id="UP000054321">
    <property type="component" value="Unassembled WGS sequence"/>
</dbReference>
<evidence type="ECO:0000256" key="4">
    <source>
        <dbReference type="ARBA" id="ARBA00023239"/>
    </source>
</evidence>
<dbReference type="GO" id="GO:0016846">
    <property type="term" value="F:carbon-sulfur lyase activity"/>
    <property type="evidence" value="ECO:0007669"/>
    <property type="project" value="InterPro"/>
</dbReference>
<protein>
    <recommendedName>
        <fullName evidence="5">CENP-V/GFA domain-containing protein</fullName>
    </recommendedName>
</protein>
<name>A0A0C3GSV2_OIDMZ</name>
<dbReference type="STRING" id="913774.A0A0C3GSV2"/>
<feature type="domain" description="CENP-V/GFA" evidence="5">
    <location>
        <begin position="1"/>
        <end position="124"/>
    </location>
</feature>
<proteinExistence type="inferred from homology"/>
<evidence type="ECO:0000313" key="6">
    <source>
        <dbReference type="EMBL" id="KIM94399.1"/>
    </source>
</evidence>
<dbReference type="PROSITE" id="PS51891">
    <property type="entry name" value="CENP_V_GFA"/>
    <property type="match status" value="1"/>
</dbReference>
<dbReference type="GO" id="GO:0046872">
    <property type="term" value="F:metal ion binding"/>
    <property type="evidence" value="ECO:0007669"/>
    <property type="project" value="UniProtKB-KW"/>
</dbReference>
<dbReference type="PANTHER" id="PTHR33337:SF43">
    <property type="entry name" value="CENP-V_GFA DOMAIN-CONTAINING PROTEIN"/>
    <property type="match status" value="1"/>
</dbReference>
<dbReference type="HOGENOM" id="CLU_055491_3_3_1"/>
<evidence type="ECO:0000256" key="2">
    <source>
        <dbReference type="ARBA" id="ARBA00022723"/>
    </source>
</evidence>
<reference evidence="7" key="2">
    <citation type="submission" date="2015-01" db="EMBL/GenBank/DDBJ databases">
        <title>Evolutionary Origins and Diversification of the Mycorrhizal Mutualists.</title>
        <authorList>
            <consortium name="DOE Joint Genome Institute"/>
            <consortium name="Mycorrhizal Genomics Consortium"/>
            <person name="Kohler A."/>
            <person name="Kuo A."/>
            <person name="Nagy L.G."/>
            <person name="Floudas D."/>
            <person name="Copeland A."/>
            <person name="Barry K.W."/>
            <person name="Cichocki N."/>
            <person name="Veneault-Fourrey C."/>
            <person name="LaButti K."/>
            <person name="Lindquist E.A."/>
            <person name="Lipzen A."/>
            <person name="Lundell T."/>
            <person name="Morin E."/>
            <person name="Murat C."/>
            <person name="Riley R."/>
            <person name="Ohm R."/>
            <person name="Sun H."/>
            <person name="Tunlid A."/>
            <person name="Henrissat B."/>
            <person name="Grigoriev I.V."/>
            <person name="Hibbett D.S."/>
            <person name="Martin F."/>
        </authorList>
    </citation>
    <scope>NUCLEOTIDE SEQUENCE [LARGE SCALE GENOMIC DNA]</scope>
    <source>
        <strain evidence="7">Zn</strain>
    </source>
</reference>
<accession>A0A0C3GSV2</accession>
<dbReference type="InParanoid" id="A0A0C3GSV2"/>